<dbReference type="AlphaFoldDB" id="A0A644TQ77"/>
<dbReference type="PANTHER" id="PTHR43141:SF5">
    <property type="entry name" value="CYTOCHROME BD-I UBIQUINOL OXIDASE SUBUNIT 2"/>
    <property type="match status" value="1"/>
</dbReference>
<feature type="transmembrane region" description="Helical" evidence="11">
    <location>
        <begin position="87"/>
        <end position="108"/>
    </location>
</feature>
<feature type="transmembrane region" description="Helical" evidence="11">
    <location>
        <begin position="12"/>
        <end position="41"/>
    </location>
</feature>
<dbReference type="Pfam" id="PF02322">
    <property type="entry name" value="Cyt_bd_oxida_II"/>
    <property type="match status" value="1"/>
</dbReference>
<dbReference type="GO" id="GO:0005886">
    <property type="term" value="C:plasma membrane"/>
    <property type="evidence" value="ECO:0007669"/>
    <property type="project" value="UniProtKB-SubCell"/>
</dbReference>
<dbReference type="GO" id="GO:0046872">
    <property type="term" value="F:metal ion binding"/>
    <property type="evidence" value="ECO:0007669"/>
    <property type="project" value="UniProtKB-KW"/>
</dbReference>
<keyword evidence="5 11" id="KW-0812">Transmembrane</keyword>
<keyword evidence="10 11" id="KW-0472">Membrane</keyword>
<evidence type="ECO:0000256" key="7">
    <source>
        <dbReference type="ARBA" id="ARBA00022982"/>
    </source>
</evidence>
<evidence type="ECO:0000256" key="9">
    <source>
        <dbReference type="ARBA" id="ARBA00023004"/>
    </source>
</evidence>
<dbReference type="GO" id="GO:0016682">
    <property type="term" value="F:oxidoreductase activity, acting on diphenols and related substances as donors, oxygen as acceptor"/>
    <property type="evidence" value="ECO:0007669"/>
    <property type="project" value="TreeGrafter"/>
</dbReference>
<evidence type="ECO:0000256" key="11">
    <source>
        <dbReference type="SAM" id="Phobius"/>
    </source>
</evidence>
<evidence type="ECO:0000256" key="4">
    <source>
        <dbReference type="ARBA" id="ARBA00022617"/>
    </source>
</evidence>
<feature type="transmembrane region" description="Helical" evidence="11">
    <location>
        <begin position="295"/>
        <end position="315"/>
    </location>
</feature>
<evidence type="ECO:0000256" key="10">
    <source>
        <dbReference type="ARBA" id="ARBA00023136"/>
    </source>
</evidence>
<evidence type="ECO:0000256" key="1">
    <source>
        <dbReference type="ARBA" id="ARBA00004651"/>
    </source>
</evidence>
<dbReference type="GO" id="GO:0070069">
    <property type="term" value="C:cytochrome complex"/>
    <property type="evidence" value="ECO:0007669"/>
    <property type="project" value="TreeGrafter"/>
</dbReference>
<dbReference type="EMBL" id="VSSQ01000045">
    <property type="protein sequence ID" value="MPL69085.1"/>
    <property type="molecule type" value="Genomic_DNA"/>
</dbReference>
<evidence type="ECO:0000256" key="6">
    <source>
        <dbReference type="ARBA" id="ARBA00022723"/>
    </source>
</evidence>
<comment type="subcellular location">
    <subcellularLocation>
        <location evidence="1">Cell membrane</location>
        <topology evidence="1">Multi-pass membrane protein</topology>
    </subcellularLocation>
</comment>
<feature type="transmembrane region" description="Helical" evidence="11">
    <location>
        <begin position="218"/>
        <end position="238"/>
    </location>
</feature>
<proteinExistence type="predicted"/>
<dbReference type="GO" id="GO:0009055">
    <property type="term" value="F:electron transfer activity"/>
    <property type="evidence" value="ECO:0007669"/>
    <property type="project" value="TreeGrafter"/>
</dbReference>
<feature type="transmembrane region" description="Helical" evidence="11">
    <location>
        <begin position="120"/>
        <end position="144"/>
    </location>
</feature>
<dbReference type="PANTHER" id="PTHR43141">
    <property type="entry name" value="CYTOCHROME BD2 SUBUNIT II"/>
    <property type="match status" value="1"/>
</dbReference>
<feature type="transmembrane region" description="Helical" evidence="11">
    <location>
        <begin position="183"/>
        <end position="202"/>
    </location>
</feature>
<dbReference type="GO" id="GO:0019646">
    <property type="term" value="P:aerobic electron transport chain"/>
    <property type="evidence" value="ECO:0007669"/>
    <property type="project" value="TreeGrafter"/>
</dbReference>
<keyword evidence="3" id="KW-1003">Cell membrane</keyword>
<keyword evidence="4" id="KW-0349">Heme</keyword>
<keyword evidence="7" id="KW-0249">Electron transport</keyword>
<protein>
    <submittedName>
        <fullName evidence="12">Cytochrome bd-I ubiquinol oxidase subunit 2</fullName>
    </submittedName>
</protein>
<feature type="transmembrane region" description="Helical" evidence="11">
    <location>
        <begin position="258"/>
        <end position="283"/>
    </location>
</feature>
<reference evidence="12" key="1">
    <citation type="submission" date="2019-08" db="EMBL/GenBank/DDBJ databases">
        <authorList>
            <person name="Kucharzyk K."/>
            <person name="Murdoch R.W."/>
            <person name="Higgins S."/>
            <person name="Loffler F."/>
        </authorList>
    </citation>
    <scope>NUCLEOTIDE SEQUENCE</scope>
</reference>
<evidence type="ECO:0000256" key="5">
    <source>
        <dbReference type="ARBA" id="ARBA00022692"/>
    </source>
</evidence>
<evidence type="ECO:0000256" key="3">
    <source>
        <dbReference type="ARBA" id="ARBA00022475"/>
    </source>
</evidence>
<keyword evidence="9" id="KW-0408">Iron</keyword>
<keyword evidence="2" id="KW-0813">Transport</keyword>
<evidence type="ECO:0000256" key="8">
    <source>
        <dbReference type="ARBA" id="ARBA00022989"/>
    </source>
</evidence>
<evidence type="ECO:0000256" key="2">
    <source>
        <dbReference type="ARBA" id="ARBA00022448"/>
    </source>
</evidence>
<keyword evidence="6" id="KW-0479">Metal-binding</keyword>
<keyword evidence="8 11" id="KW-1133">Transmembrane helix</keyword>
<sequence length="385" mass="43534">MFETFELLTLQQYWWIIISLLASLLVFLMFVQGGQTLIYTLGKTDTERSMIVNTLGRKWELTFTTLVTFGGAFFASFPLFYSTSFGGAYWVWMAILFAFIIQAISYEYRSKPNNFLGKRTYEVFLFINGALGTILIGTAVGTFFNGAMFSVDKLNLTRIYDSAISRWETPFHGLEAVLNFHNVALGLSVFFLARVLGILYIVNSVKDDNIHQRAKKQMLYNAVPFLVFFLYFVIHLLLKQGFAVNPDTGEVFMEKFKYFHNLIQMPVVLVLFLAGVVGVLAGIAKFIFCSSSKGIWFAGAGTVLAVFALFLIAGLNNTAFYPSLHNLQHSLTIRNSSSSHYTLTAMSYVSLFVPVVITYIFFAWKSINNKPIEKAELEDEGTHIY</sequence>
<feature type="transmembrane region" description="Helical" evidence="11">
    <location>
        <begin position="345"/>
        <end position="364"/>
    </location>
</feature>
<comment type="caution">
    <text evidence="12">The sequence shown here is derived from an EMBL/GenBank/DDBJ whole genome shotgun (WGS) entry which is preliminary data.</text>
</comment>
<name>A0A644TQ77_9ZZZZ</name>
<organism evidence="12">
    <name type="scientific">bioreactor metagenome</name>
    <dbReference type="NCBI Taxonomy" id="1076179"/>
    <lineage>
        <taxon>unclassified sequences</taxon>
        <taxon>metagenomes</taxon>
        <taxon>ecological metagenomes</taxon>
    </lineage>
</organism>
<accession>A0A644TQ77</accession>
<gene>
    <name evidence="12" type="primary">cydB_3</name>
    <name evidence="12" type="ORF">SDC9_14818</name>
</gene>
<evidence type="ECO:0000313" key="12">
    <source>
        <dbReference type="EMBL" id="MPL69085.1"/>
    </source>
</evidence>
<dbReference type="InterPro" id="IPR003317">
    <property type="entry name" value="Cyt-d_oxidase_su2"/>
</dbReference>